<name>A0A1S0THC2_LOALO</name>
<reference evidence="1" key="1">
    <citation type="submission" date="2012-04" db="EMBL/GenBank/DDBJ databases">
        <title>The Genome Sequence of Loa loa.</title>
        <authorList>
            <consortium name="The Broad Institute Genome Sequencing Platform"/>
            <consortium name="Broad Institute Genome Sequencing Center for Infectious Disease"/>
            <person name="Nutman T.B."/>
            <person name="Fink D.L."/>
            <person name="Russ C."/>
            <person name="Young S."/>
            <person name="Zeng Q."/>
            <person name="Gargeya S."/>
            <person name="Alvarado L."/>
            <person name="Berlin A."/>
            <person name="Chapman S.B."/>
            <person name="Chen Z."/>
            <person name="Freedman E."/>
            <person name="Gellesch M."/>
            <person name="Goldberg J."/>
            <person name="Griggs A."/>
            <person name="Gujja S."/>
            <person name="Heilman E.R."/>
            <person name="Heiman D."/>
            <person name="Howarth C."/>
            <person name="Mehta T."/>
            <person name="Neiman D."/>
            <person name="Pearson M."/>
            <person name="Roberts A."/>
            <person name="Saif S."/>
            <person name="Shea T."/>
            <person name="Shenoy N."/>
            <person name="Sisk P."/>
            <person name="Stolte C."/>
            <person name="Sykes S."/>
            <person name="White J."/>
            <person name="Yandava C."/>
            <person name="Haas B."/>
            <person name="Henn M.R."/>
            <person name="Nusbaum C."/>
            <person name="Birren B."/>
        </authorList>
    </citation>
    <scope>NUCLEOTIDE SEQUENCE [LARGE SCALE GENOMIC DNA]</scope>
</reference>
<dbReference type="KEGG" id="loa:LOAG_15307"/>
<dbReference type="EMBL" id="JH713845">
    <property type="protein sequence ID" value="EFO13223.2"/>
    <property type="molecule type" value="Genomic_DNA"/>
</dbReference>
<dbReference type="GeneID" id="9952796"/>
<protein>
    <submittedName>
        <fullName evidence="1">Uncharacterized protein</fullName>
    </submittedName>
</protein>
<sequence length="107" mass="12205">VRVYSYRLIPSSLVGFLTSIAKERKVIKSNAHIINYLTSGLQMVEIPTTDKLCDLKGQWKQPDIFIGVNYCFKFIWLKKSQQLNSKISLFHINVSVMIGRCGDIEPA</sequence>
<dbReference type="AlphaFoldDB" id="A0A1S0THC2"/>
<gene>
    <name evidence="1" type="ORF">LOAG_15307</name>
</gene>
<accession>A0A1S0THC2</accession>
<dbReference type="OMA" id="SNAHIIN"/>
<organism evidence="1">
    <name type="scientific">Loa loa</name>
    <name type="common">Eye worm</name>
    <name type="synonym">Filaria loa</name>
    <dbReference type="NCBI Taxonomy" id="7209"/>
    <lineage>
        <taxon>Eukaryota</taxon>
        <taxon>Metazoa</taxon>
        <taxon>Ecdysozoa</taxon>
        <taxon>Nematoda</taxon>
        <taxon>Chromadorea</taxon>
        <taxon>Rhabditida</taxon>
        <taxon>Spirurina</taxon>
        <taxon>Spiruromorpha</taxon>
        <taxon>Filarioidea</taxon>
        <taxon>Onchocercidae</taxon>
        <taxon>Loa</taxon>
    </lineage>
</organism>
<evidence type="ECO:0000313" key="1">
    <source>
        <dbReference type="EMBL" id="EFO13223.2"/>
    </source>
</evidence>
<dbReference type="InParanoid" id="A0A1S0THC2"/>
<feature type="non-terminal residue" evidence="1">
    <location>
        <position position="1"/>
    </location>
</feature>
<proteinExistence type="predicted"/>
<dbReference type="CTD" id="9952796"/>
<dbReference type="RefSeq" id="XP_003150846.2">
    <property type="nucleotide sequence ID" value="XM_003150798.2"/>
</dbReference>